<evidence type="ECO:0000256" key="1">
    <source>
        <dbReference type="ARBA" id="ARBA00022723"/>
    </source>
</evidence>
<accession>A0ABS5QBG0</accession>
<dbReference type="Gene3D" id="1.10.3210.30">
    <property type="match status" value="1"/>
</dbReference>
<dbReference type="NCBIfam" id="TIGR01596">
    <property type="entry name" value="cas3_HD"/>
    <property type="match status" value="1"/>
</dbReference>
<dbReference type="PROSITE" id="PS51643">
    <property type="entry name" value="HD_CAS3"/>
    <property type="match status" value="1"/>
</dbReference>
<organism evidence="5 6">
    <name type="scientific">Roseococcus pinisoli</name>
    <dbReference type="NCBI Taxonomy" id="2835040"/>
    <lineage>
        <taxon>Bacteria</taxon>
        <taxon>Pseudomonadati</taxon>
        <taxon>Pseudomonadota</taxon>
        <taxon>Alphaproteobacteria</taxon>
        <taxon>Acetobacterales</taxon>
        <taxon>Roseomonadaceae</taxon>
        <taxon>Roseococcus</taxon>
    </lineage>
</organism>
<keyword evidence="3" id="KW-0051">Antiviral defense</keyword>
<keyword evidence="5" id="KW-0255">Endonuclease</keyword>
<proteinExistence type="predicted"/>
<keyword evidence="1" id="KW-0479">Metal-binding</keyword>
<dbReference type="Proteomes" id="UP000766336">
    <property type="component" value="Unassembled WGS sequence"/>
</dbReference>
<evidence type="ECO:0000313" key="6">
    <source>
        <dbReference type="Proteomes" id="UP000766336"/>
    </source>
</evidence>
<dbReference type="InterPro" id="IPR006483">
    <property type="entry name" value="CRISPR-assoc_Cas3_HD"/>
</dbReference>
<evidence type="ECO:0000256" key="2">
    <source>
        <dbReference type="ARBA" id="ARBA00022801"/>
    </source>
</evidence>
<dbReference type="InterPro" id="IPR038257">
    <property type="entry name" value="CRISPR-assoc_Cas3_HD_sf"/>
</dbReference>
<evidence type="ECO:0000313" key="5">
    <source>
        <dbReference type="EMBL" id="MBS7810262.1"/>
    </source>
</evidence>
<evidence type="ECO:0000259" key="4">
    <source>
        <dbReference type="PROSITE" id="PS51643"/>
    </source>
</evidence>
<dbReference type="GO" id="GO:0004519">
    <property type="term" value="F:endonuclease activity"/>
    <property type="evidence" value="ECO:0007669"/>
    <property type="project" value="UniProtKB-KW"/>
</dbReference>
<protein>
    <submittedName>
        <fullName evidence="5">CRISPR-associated endonuclease Cas3</fullName>
    </submittedName>
</protein>
<comment type="caution">
    <text evidence="5">The sequence shown here is derived from an EMBL/GenBank/DDBJ whole genome shotgun (WGS) entry which is preliminary data.</text>
</comment>
<evidence type="ECO:0000256" key="3">
    <source>
        <dbReference type="ARBA" id="ARBA00023118"/>
    </source>
</evidence>
<reference evidence="5 6" key="1">
    <citation type="submission" date="2021-05" db="EMBL/GenBank/DDBJ databases">
        <title>Roseococcus sp. XZZS9, whole genome shotgun sequencing project.</title>
        <authorList>
            <person name="Zhao G."/>
            <person name="Shen L."/>
        </authorList>
    </citation>
    <scope>NUCLEOTIDE SEQUENCE [LARGE SCALE GENOMIC DNA]</scope>
    <source>
        <strain evidence="5 6">XZZS9</strain>
    </source>
</reference>
<keyword evidence="5" id="KW-0540">Nuclease</keyword>
<feature type="domain" description="HD Cas3-type" evidence="4">
    <location>
        <begin position="18"/>
        <end position="207"/>
    </location>
</feature>
<keyword evidence="2" id="KW-0378">Hydrolase</keyword>
<gene>
    <name evidence="5" type="ORF">KHU32_04890</name>
</gene>
<dbReference type="CDD" id="cd09641">
    <property type="entry name" value="Cas3''_I"/>
    <property type="match status" value="1"/>
</dbReference>
<sequence>MIKVSQLFWGKARPEYRSEPQTHPLIAHSLDVAAVVVLLRRAGERELSGQTLGFLVALHDIGKFSRPFQAMAPDHWPTAALGHLPASGVPAGPKHDALGYHMLRRPLAATLDRVLPPRIEGRRAWNDGGRSALLRGLTGHHGRPPASLNLEPGPVVLCRNCLDAAEEFVVTMERIFAPPPVTLPADPQALARLGWRLAGLTTLADWVASRQAWFPYVSPEAVVDPADYLWNHAMTRAAGALSAAGLTPARSSVFTGIRGLFPRIAHRVAANRGVGESLFRHSASVFETATATAL</sequence>
<dbReference type="Pfam" id="PF18019">
    <property type="entry name" value="Cas3_HD"/>
    <property type="match status" value="1"/>
</dbReference>
<dbReference type="EMBL" id="JAHCDA010000001">
    <property type="protein sequence ID" value="MBS7810262.1"/>
    <property type="molecule type" value="Genomic_DNA"/>
</dbReference>
<dbReference type="RefSeq" id="WP_213668892.1">
    <property type="nucleotide sequence ID" value="NZ_JAHCDA010000001.1"/>
</dbReference>
<keyword evidence="6" id="KW-1185">Reference proteome</keyword>
<name>A0ABS5QBG0_9PROT</name>